<sequence length="773" mass="90546">MPPKTDRFYKNHLYKILSNPSNYSDTTLQELNSLLHEQPDLVDFTHPIEGSYYHVICRNSHGQDNIGFRMIYALSNAGADPNATDGMGNTPLHEAIIQTFDDNNFNLIQALFRVGVDPRIVNHEGKTADVYIKNKPQLKAFYKAYGEGIWTAIETCNIQESERLMTGFIKVDCKHNSNKTLLDKACDLNCQSIIDILANYQITTEFVHSILACDWDRASLIYEHDKNSLQIYPLDTIHRLTDVRRYSKSLLEYCLDTQCSKPFEMLFHSSIIKYDVNILCTDGLPFFFHCFDEFITYNIRDNILLNSNMSMKSAKGETILFHLINLYSLKENTEYLKIFSNIIYKNPLILTQRNELEQTIVDIIESTQSISMHNKLRPFYDIIMNLLISQLKNDKIIEQFILNNFGYYLLIFCKNKTLLMTRYVYKLLRSLKLYRSLPVLMFNFLQTIIENNFEKLKLILKLQPNIYSTKDSFGRTCVHLAVLHQKYDILKFLCNKYKNIINIKDNLNRTSFHYACMMNDQISMEILEQVHAKQLNDCLNFSPNDYLLNHELHFERFSSRNFPEHELQRKSIAISNYLKIAFYSKFKQAIEKNSIDEIKLLNNELIQMGFHLKDFDPNSSLNDYIQGERYIPFLFLAFEYRAIPAIKCLLQLGLPIIGQIAISISKMNNKSLWMPFCRRLGDLQCLDIVDIIAGLEDDVELKDAFKQKPIPIEIIIHENSIKTEQQKQQQQQQQQQLRHSNWEKLSKAEKLIKFFKGHQQNQDIKSKTDAIRY</sequence>
<accession>A0A814HVW4</accession>
<protein>
    <recommendedName>
        <fullName evidence="4">Ankyrin repeat-containing protein</fullName>
    </recommendedName>
</protein>
<evidence type="ECO:0000256" key="1">
    <source>
        <dbReference type="PROSITE-ProRule" id="PRU00023"/>
    </source>
</evidence>
<keyword evidence="1" id="KW-0040">ANK repeat</keyword>
<dbReference type="Gene3D" id="1.25.40.20">
    <property type="entry name" value="Ankyrin repeat-containing domain"/>
    <property type="match status" value="2"/>
</dbReference>
<gene>
    <name evidence="2" type="ORF">IZO911_LOCUS18408</name>
</gene>
<evidence type="ECO:0000313" key="2">
    <source>
        <dbReference type="EMBL" id="CAF1015270.1"/>
    </source>
</evidence>
<evidence type="ECO:0000313" key="3">
    <source>
        <dbReference type="Proteomes" id="UP000663860"/>
    </source>
</evidence>
<evidence type="ECO:0008006" key="4">
    <source>
        <dbReference type="Google" id="ProtNLM"/>
    </source>
</evidence>
<dbReference type="EMBL" id="CAJNOE010000177">
    <property type="protein sequence ID" value="CAF1015270.1"/>
    <property type="molecule type" value="Genomic_DNA"/>
</dbReference>
<reference evidence="2" key="1">
    <citation type="submission" date="2021-02" db="EMBL/GenBank/DDBJ databases">
        <authorList>
            <person name="Nowell W R."/>
        </authorList>
    </citation>
    <scope>NUCLEOTIDE SEQUENCE</scope>
</reference>
<dbReference type="PROSITE" id="PS50088">
    <property type="entry name" value="ANK_REPEAT"/>
    <property type="match status" value="1"/>
</dbReference>
<dbReference type="SMART" id="SM00248">
    <property type="entry name" value="ANK"/>
    <property type="match status" value="4"/>
</dbReference>
<organism evidence="2 3">
    <name type="scientific">Adineta steineri</name>
    <dbReference type="NCBI Taxonomy" id="433720"/>
    <lineage>
        <taxon>Eukaryota</taxon>
        <taxon>Metazoa</taxon>
        <taxon>Spiralia</taxon>
        <taxon>Gnathifera</taxon>
        <taxon>Rotifera</taxon>
        <taxon>Eurotatoria</taxon>
        <taxon>Bdelloidea</taxon>
        <taxon>Adinetida</taxon>
        <taxon>Adinetidae</taxon>
        <taxon>Adineta</taxon>
    </lineage>
</organism>
<feature type="repeat" description="ANK" evidence="1">
    <location>
        <begin position="87"/>
        <end position="123"/>
    </location>
</feature>
<proteinExistence type="predicted"/>
<comment type="caution">
    <text evidence="2">The sequence shown here is derived from an EMBL/GenBank/DDBJ whole genome shotgun (WGS) entry which is preliminary data.</text>
</comment>
<name>A0A814HVW4_9BILA</name>
<dbReference type="AlphaFoldDB" id="A0A814HVW4"/>
<dbReference type="InterPro" id="IPR002110">
    <property type="entry name" value="Ankyrin_rpt"/>
</dbReference>
<dbReference type="PANTHER" id="PTHR24172">
    <property type="entry name" value="ANK_REP_REGION DOMAIN-CONTAINING PROTEIN"/>
    <property type="match status" value="1"/>
</dbReference>
<dbReference type="SUPFAM" id="SSF48403">
    <property type="entry name" value="Ankyrin repeat"/>
    <property type="match status" value="1"/>
</dbReference>
<dbReference type="Pfam" id="PF12796">
    <property type="entry name" value="Ank_2"/>
    <property type="match status" value="1"/>
</dbReference>
<dbReference type="Proteomes" id="UP000663860">
    <property type="component" value="Unassembled WGS sequence"/>
</dbReference>
<dbReference type="InterPro" id="IPR036770">
    <property type="entry name" value="Ankyrin_rpt-contain_sf"/>
</dbReference>
<dbReference type="PANTHER" id="PTHR24172:SF4">
    <property type="entry name" value="ANK_REP_REGION DOMAIN-CONTAINING PROTEIN"/>
    <property type="match status" value="1"/>
</dbReference>